<evidence type="ECO:0000256" key="5">
    <source>
        <dbReference type="SAM" id="Phobius"/>
    </source>
</evidence>
<feature type="transmembrane region" description="Helical" evidence="5">
    <location>
        <begin position="21"/>
        <end position="40"/>
    </location>
</feature>
<evidence type="ECO:0000313" key="6">
    <source>
        <dbReference type="EMBL" id="OAI00603.1"/>
    </source>
</evidence>
<dbReference type="InterPro" id="IPR007792">
    <property type="entry name" value="T4SS_VirB3/TrbD/AvhB"/>
</dbReference>
<evidence type="ECO:0000313" key="8">
    <source>
        <dbReference type="Proteomes" id="UP000077763"/>
    </source>
</evidence>
<dbReference type="OrthoDB" id="7063374at2"/>
<dbReference type="GO" id="GO:0016020">
    <property type="term" value="C:membrane"/>
    <property type="evidence" value="ECO:0007669"/>
    <property type="project" value="UniProtKB-SubCell"/>
</dbReference>
<evidence type="ECO:0000256" key="2">
    <source>
        <dbReference type="ARBA" id="ARBA00022692"/>
    </source>
</evidence>
<dbReference type="EMBL" id="LUUG01000055">
    <property type="protein sequence ID" value="OAI06741.1"/>
    <property type="molecule type" value="Genomic_DNA"/>
</dbReference>
<evidence type="ECO:0000256" key="4">
    <source>
        <dbReference type="ARBA" id="ARBA00023136"/>
    </source>
</evidence>
<dbReference type="EMBL" id="LUUH01000076">
    <property type="protein sequence ID" value="OAI00603.1"/>
    <property type="molecule type" value="Genomic_DNA"/>
</dbReference>
<accession>A0A177M5N6</accession>
<evidence type="ECO:0000313" key="9">
    <source>
        <dbReference type="Proteomes" id="UP000078090"/>
    </source>
</evidence>
<dbReference type="RefSeq" id="WP_020485801.1">
    <property type="nucleotide sequence ID" value="NZ_LUUG01000055.1"/>
</dbReference>
<dbReference type="NCBIfam" id="NF010395">
    <property type="entry name" value="PRK13823.1"/>
    <property type="match status" value="1"/>
</dbReference>
<feature type="transmembrane region" description="Helical" evidence="5">
    <location>
        <begin position="46"/>
        <end position="64"/>
    </location>
</feature>
<sequence length="111" mass="12666">MALRAIPIRRAGNRDNLFMGGDREFVMFSGLVAGALIFSAQELRAAIVGIVLWLCALYLARLAAKSDPKMRFIYLRHLRYRGTRVGNLRGYYPARSTPFRENPNSQGKQYR</sequence>
<gene>
    <name evidence="7" type="ORF">A1332_10805</name>
    <name evidence="6" type="ORF">A1353_19380</name>
</gene>
<comment type="caution">
    <text evidence="6">The sequence shown here is derived from an EMBL/GenBank/DDBJ whole genome shotgun (WGS) entry which is preliminary data.</text>
</comment>
<comment type="subcellular location">
    <subcellularLocation>
        <location evidence="1">Membrane</location>
    </subcellularLocation>
</comment>
<dbReference type="Pfam" id="PF05101">
    <property type="entry name" value="VirB3"/>
    <property type="match status" value="1"/>
</dbReference>
<evidence type="ECO:0000256" key="3">
    <source>
        <dbReference type="ARBA" id="ARBA00022989"/>
    </source>
</evidence>
<proteinExistence type="predicted"/>
<protein>
    <submittedName>
        <fullName evidence="6">Conjugal transfer protein TrbD</fullName>
    </submittedName>
</protein>
<keyword evidence="2 5" id="KW-0812">Transmembrane</keyword>
<keyword evidence="3 5" id="KW-1133">Transmembrane helix</keyword>
<dbReference type="AlphaFoldDB" id="A0A177M5N6"/>
<keyword evidence="4 5" id="KW-0472">Membrane</keyword>
<evidence type="ECO:0000256" key="1">
    <source>
        <dbReference type="ARBA" id="ARBA00004370"/>
    </source>
</evidence>
<dbReference type="Proteomes" id="UP000078090">
    <property type="component" value="Unassembled WGS sequence"/>
</dbReference>
<evidence type="ECO:0000313" key="7">
    <source>
        <dbReference type="EMBL" id="OAI06741.1"/>
    </source>
</evidence>
<dbReference type="Proteomes" id="UP000077763">
    <property type="component" value="Unassembled WGS sequence"/>
</dbReference>
<organism evidence="6 8">
    <name type="scientific">Methylomonas methanica</name>
    <dbReference type="NCBI Taxonomy" id="421"/>
    <lineage>
        <taxon>Bacteria</taxon>
        <taxon>Pseudomonadati</taxon>
        <taxon>Pseudomonadota</taxon>
        <taxon>Gammaproteobacteria</taxon>
        <taxon>Methylococcales</taxon>
        <taxon>Methylococcaceae</taxon>
        <taxon>Methylomonas</taxon>
    </lineage>
</organism>
<reference evidence="8 9" key="1">
    <citation type="submission" date="2016-03" db="EMBL/GenBank/DDBJ databases">
        <authorList>
            <person name="Ploux O."/>
        </authorList>
    </citation>
    <scope>NUCLEOTIDE SEQUENCE [LARGE SCALE GENOMIC DNA]</scope>
    <source>
        <strain evidence="7 9">R-45363</strain>
        <strain evidence="6 8">R-45371</strain>
    </source>
</reference>
<name>A0A177M5N6_METMH</name>